<gene>
    <name evidence="1" type="ORF">HU200_054393</name>
</gene>
<keyword evidence="2" id="KW-1185">Reference proteome</keyword>
<sequence length="39" mass="4599">MLLGCWVLWKRRNAVVFRQEAQTLVEALRQARCAEKKPV</sequence>
<organism evidence="1 2">
    <name type="scientific">Digitaria exilis</name>
    <dbReference type="NCBI Taxonomy" id="1010633"/>
    <lineage>
        <taxon>Eukaryota</taxon>
        <taxon>Viridiplantae</taxon>
        <taxon>Streptophyta</taxon>
        <taxon>Embryophyta</taxon>
        <taxon>Tracheophyta</taxon>
        <taxon>Spermatophyta</taxon>
        <taxon>Magnoliopsida</taxon>
        <taxon>Liliopsida</taxon>
        <taxon>Poales</taxon>
        <taxon>Poaceae</taxon>
        <taxon>PACMAD clade</taxon>
        <taxon>Panicoideae</taxon>
        <taxon>Panicodae</taxon>
        <taxon>Paniceae</taxon>
        <taxon>Anthephorinae</taxon>
        <taxon>Digitaria</taxon>
    </lineage>
</organism>
<proteinExistence type="predicted"/>
<reference evidence="1" key="1">
    <citation type="submission" date="2020-07" db="EMBL/GenBank/DDBJ databases">
        <title>Genome sequence and genetic diversity analysis of an under-domesticated orphan crop, white fonio (Digitaria exilis).</title>
        <authorList>
            <person name="Bennetzen J.L."/>
            <person name="Chen S."/>
            <person name="Ma X."/>
            <person name="Wang X."/>
            <person name="Yssel A.E.J."/>
            <person name="Chaluvadi S.R."/>
            <person name="Johnson M."/>
            <person name="Gangashetty P."/>
            <person name="Hamidou F."/>
            <person name="Sanogo M.D."/>
            <person name="Zwaenepoel A."/>
            <person name="Wallace J."/>
            <person name="Van De Peer Y."/>
            <person name="Van Deynze A."/>
        </authorList>
    </citation>
    <scope>NUCLEOTIDE SEQUENCE</scope>
    <source>
        <tissue evidence="1">Leaves</tissue>
    </source>
</reference>
<protein>
    <submittedName>
        <fullName evidence="1">Uncharacterized protein</fullName>
    </submittedName>
</protein>
<dbReference type="Proteomes" id="UP000636709">
    <property type="component" value="Unassembled WGS sequence"/>
</dbReference>
<comment type="caution">
    <text evidence="1">The sequence shown here is derived from an EMBL/GenBank/DDBJ whole genome shotgun (WGS) entry which is preliminary data.</text>
</comment>
<evidence type="ECO:0000313" key="2">
    <source>
        <dbReference type="Proteomes" id="UP000636709"/>
    </source>
</evidence>
<dbReference type="OrthoDB" id="691688at2759"/>
<name>A0A835AV52_9POAL</name>
<dbReference type="EMBL" id="JACEFO010002347">
    <property type="protein sequence ID" value="KAF8664680.1"/>
    <property type="molecule type" value="Genomic_DNA"/>
</dbReference>
<evidence type="ECO:0000313" key="1">
    <source>
        <dbReference type="EMBL" id="KAF8664680.1"/>
    </source>
</evidence>
<accession>A0A835AV52</accession>
<dbReference type="AlphaFoldDB" id="A0A835AV52"/>